<name>A0A194Q783_PAPXU</name>
<dbReference type="Proteomes" id="UP000053268">
    <property type="component" value="Unassembled WGS sequence"/>
</dbReference>
<proteinExistence type="predicted"/>
<organism evidence="1 2">
    <name type="scientific">Papilio xuthus</name>
    <name type="common">Asian swallowtail butterfly</name>
    <dbReference type="NCBI Taxonomy" id="66420"/>
    <lineage>
        <taxon>Eukaryota</taxon>
        <taxon>Metazoa</taxon>
        <taxon>Ecdysozoa</taxon>
        <taxon>Arthropoda</taxon>
        <taxon>Hexapoda</taxon>
        <taxon>Insecta</taxon>
        <taxon>Pterygota</taxon>
        <taxon>Neoptera</taxon>
        <taxon>Endopterygota</taxon>
        <taxon>Lepidoptera</taxon>
        <taxon>Glossata</taxon>
        <taxon>Ditrysia</taxon>
        <taxon>Papilionoidea</taxon>
        <taxon>Papilionidae</taxon>
        <taxon>Papilioninae</taxon>
        <taxon>Papilio</taxon>
    </lineage>
</organism>
<keyword evidence="2" id="KW-1185">Reference proteome</keyword>
<dbReference type="EMBL" id="KQ459386">
    <property type="protein sequence ID" value="KPJ01244.1"/>
    <property type="molecule type" value="Genomic_DNA"/>
</dbReference>
<dbReference type="AlphaFoldDB" id="A0A194Q783"/>
<accession>A0A194Q783</accession>
<evidence type="ECO:0000313" key="1">
    <source>
        <dbReference type="EMBL" id="KPJ01244.1"/>
    </source>
</evidence>
<sequence>MPASAASAFSLATVCSACASARAPRSDVLFASPLQLQELVTAGVIECYRVGLHEPVAVHLAKKSNSLYACNSSNAFVRQTQWLLFRKVRCNVLPAPRQLPPLTYMLSAALLTPLNTLCSDGRLRPLT</sequence>
<evidence type="ECO:0000313" key="2">
    <source>
        <dbReference type="Proteomes" id="UP000053268"/>
    </source>
</evidence>
<reference evidence="1 2" key="1">
    <citation type="journal article" date="2015" name="Nat. Commun.">
        <title>Outbred genome sequencing and CRISPR/Cas9 gene editing in butterflies.</title>
        <authorList>
            <person name="Li X."/>
            <person name="Fan D."/>
            <person name="Zhang W."/>
            <person name="Liu G."/>
            <person name="Zhang L."/>
            <person name="Zhao L."/>
            <person name="Fang X."/>
            <person name="Chen L."/>
            <person name="Dong Y."/>
            <person name="Chen Y."/>
            <person name="Ding Y."/>
            <person name="Zhao R."/>
            <person name="Feng M."/>
            <person name="Zhu Y."/>
            <person name="Feng Y."/>
            <person name="Jiang X."/>
            <person name="Zhu D."/>
            <person name="Xiang H."/>
            <person name="Feng X."/>
            <person name="Li S."/>
            <person name="Wang J."/>
            <person name="Zhang G."/>
            <person name="Kronforst M.R."/>
            <person name="Wang W."/>
        </authorList>
    </citation>
    <scope>NUCLEOTIDE SEQUENCE [LARGE SCALE GENOMIC DNA]</scope>
    <source>
        <strain evidence="1">Ya'a_city_454_Px</strain>
        <tissue evidence="1">Whole body</tissue>
    </source>
</reference>
<protein>
    <submittedName>
        <fullName evidence="1">Uncharacterized protein</fullName>
    </submittedName>
</protein>
<gene>
    <name evidence="1" type="ORF">RR46_03115</name>
</gene>